<dbReference type="KEGG" id="pei:H9L10_04400"/>
<keyword evidence="3" id="KW-0804">Transcription</keyword>
<accession>A0A7G9R3V9</accession>
<dbReference type="SUPFAM" id="SSF46894">
    <property type="entry name" value="C-terminal effector domain of the bipartite response regulators"/>
    <property type="match status" value="1"/>
</dbReference>
<dbReference type="InterPro" id="IPR000792">
    <property type="entry name" value="Tscrpt_reg_LuxR_C"/>
</dbReference>
<evidence type="ECO:0000259" key="4">
    <source>
        <dbReference type="PROSITE" id="PS50043"/>
    </source>
</evidence>
<dbReference type="Pfam" id="PF00196">
    <property type="entry name" value="GerE"/>
    <property type="match status" value="1"/>
</dbReference>
<dbReference type="AlphaFoldDB" id="A0A7G9R3V9"/>
<dbReference type="PROSITE" id="PS50043">
    <property type="entry name" value="HTH_LUXR_2"/>
    <property type="match status" value="1"/>
</dbReference>
<protein>
    <submittedName>
        <fullName evidence="5">Helix-turn-helix transcriptional regulator</fullName>
    </submittedName>
</protein>
<dbReference type="PRINTS" id="PR00038">
    <property type="entry name" value="HTHLUXR"/>
</dbReference>
<sequence length="228" mass="24240">MTAERFADPRDFFRWAHGLVVAGDDRFRALGTVKESLSAGLGALTGSVQASVWHLTHTPTWSEVRAGRGLAAVAARRGVDGRYVTSPASLERLPLLASHHPRLRVAPVVAPLLVVDGRTVFVGAPRGHSLEGQVFVSTVPHVAAAAVTCYERVWAGATPVHGPGEQPRFSRRMVEVAFLLTDGATDREIARTLGVSERTVSADVAEVTRRLGARGRGHAIALIGGGSY</sequence>
<evidence type="ECO:0000256" key="1">
    <source>
        <dbReference type="ARBA" id="ARBA00023015"/>
    </source>
</evidence>
<dbReference type="InterPro" id="IPR016032">
    <property type="entry name" value="Sig_transdc_resp-reg_C-effctor"/>
</dbReference>
<dbReference type="PANTHER" id="PTHR44688:SF16">
    <property type="entry name" value="DNA-BINDING TRANSCRIPTIONAL ACTIVATOR DEVR_DOSR"/>
    <property type="match status" value="1"/>
</dbReference>
<keyword evidence="6" id="KW-1185">Reference proteome</keyword>
<dbReference type="InterPro" id="IPR036388">
    <property type="entry name" value="WH-like_DNA-bd_sf"/>
</dbReference>
<evidence type="ECO:0000256" key="2">
    <source>
        <dbReference type="ARBA" id="ARBA00023125"/>
    </source>
</evidence>
<proteinExistence type="predicted"/>
<dbReference type="PANTHER" id="PTHR44688">
    <property type="entry name" value="DNA-BINDING TRANSCRIPTIONAL ACTIVATOR DEVR_DOSR"/>
    <property type="match status" value="1"/>
</dbReference>
<dbReference type="RefSeq" id="WP_166097723.1">
    <property type="nucleotide sequence ID" value="NZ_BMMY01000001.1"/>
</dbReference>
<dbReference type="EMBL" id="CP060712">
    <property type="protein sequence ID" value="QNN50284.1"/>
    <property type="molecule type" value="Genomic_DNA"/>
</dbReference>
<evidence type="ECO:0000313" key="6">
    <source>
        <dbReference type="Proteomes" id="UP000515976"/>
    </source>
</evidence>
<evidence type="ECO:0000256" key="3">
    <source>
        <dbReference type="ARBA" id="ARBA00023163"/>
    </source>
</evidence>
<dbReference type="CDD" id="cd06170">
    <property type="entry name" value="LuxR_C_like"/>
    <property type="match status" value="1"/>
</dbReference>
<dbReference type="Gene3D" id="1.10.10.10">
    <property type="entry name" value="Winged helix-like DNA-binding domain superfamily/Winged helix DNA-binding domain"/>
    <property type="match status" value="1"/>
</dbReference>
<keyword evidence="1" id="KW-0805">Transcription regulation</keyword>
<feature type="domain" description="HTH luxR-type" evidence="4">
    <location>
        <begin position="162"/>
        <end position="227"/>
    </location>
</feature>
<evidence type="ECO:0000313" key="5">
    <source>
        <dbReference type="EMBL" id="QNN50284.1"/>
    </source>
</evidence>
<dbReference type="GO" id="GO:0006355">
    <property type="term" value="P:regulation of DNA-templated transcription"/>
    <property type="evidence" value="ECO:0007669"/>
    <property type="project" value="InterPro"/>
</dbReference>
<dbReference type="Proteomes" id="UP000515976">
    <property type="component" value="Chromosome"/>
</dbReference>
<name>A0A7G9R3V9_9MICO</name>
<keyword evidence="2" id="KW-0238">DNA-binding</keyword>
<gene>
    <name evidence="5" type="ORF">H9L10_04400</name>
</gene>
<reference evidence="5 6" key="1">
    <citation type="submission" date="2020-08" db="EMBL/GenBank/DDBJ databases">
        <title>Genome sequence of Phycicoccus endophyticus JCM 31784T.</title>
        <authorList>
            <person name="Hyun D.-W."/>
            <person name="Bae J.-W."/>
        </authorList>
    </citation>
    <scope>NUCLEOTIDE SEQUENCE [LARGE SCALE GENOMIC DNA]</scope>
    <source>
        <strain evidence="5 6">JCM 31784</strain>
    </source>
</reference>
<dbReference type="GO" id="GO:0003677">
    <property type="term" value="F:DNA binding"/>
    <property type="evidence" value="ECO:0007669"/>
    <property type="project" value="UniProtKB-KW"/>
</dbReference>
<dbReference type="SMART" id="SM00421">
    <property type="entry name" value="HTH_LUXR"/>
    <property type="match status" value="1"/>
</dbReference>
<organism evidence="5 6">
    <name type="scientific">Phycicoccus endophyticus</name>
    <dbReference type="NCBI Taxonomy" id="1690220"/>
    <lineage>
        <taxon>Bacteria</taxon>
        <taxon>Bacillati</taxon>
        <taxon>Actinomycetota</taxon>
        <taxon>Actinomycetes</taxon>
        <taxon>Micrococcales</taxon>
        <taxon>Intrasporangiaceae</taxon>
        <taxon>Phycicoccus</taxon>
    </lineage>
</organism>